<comment type="similarity">
    <text evidence="2 7 8">Belongs to the GPI family.</text>
</comment>
<dbReference type="Gene3D" id="3.40.50.10490">
    <property type="entry name" value="Glucose-6-phosphate isomerase like protein, domain 1"/>
    <property type="match status" value="2"/>
</dbReference>
<keyword evidence="5 7" id="KW-0413">Isomerase</keyword>
<comment type="subcellular location">
    <subcellularLocation>
        <location evidence="7">Cytoplasm</location>
    </subcellularLocation>
</comment>
<proteinExistence type="inferred from homology"/>
<name>A0ABX0U557_9FLAO</name>
<dbReference type="PANTHER" id="PTHR11469">
    <property type="entry name" value="GLUCOSE-6-PHOSPHATE ISOMERASE"/>
    <property type="match status" value="1"/>
</dbReference>
<keyword evidence="3 7" id="KW-0312">Gluconeogenesis</keyword>
<evidence type="ECO:0000313" key="9">
    <source>
        <dbReference type="EMBL" id="NIJ43993.1"/>
    </source>
</evidence>
<organism evidence="9 10">
    <name type="scientific">Wenyingzhuangia heitensis</name>
    <dbReference type="NCBI Taxonomy" id="1487859"/>
    <lineage>
        <taxon>Bacteria</taxon>
        <taxon>Pseudomonadati</taxon>
        <taxon>Bacteroidota</taxon>
        <taxon>Flavobacteriia</taxon>
        <taxon>Flavobacteriales</taxon>
        <taxon>Flavobacteriaceae</taxon>
        <taxon>Wenyingzhuangia</taxon>
    </lineage>
</organism>
<dbReference type="PROSITE" id="PS51463">
    <property type="entry name" value="P_GLUCOSE_ISOMERASE_3"/>
    <property type="match status" value="1"/>
</dbReference>
<evidence type="ECO:0000256" key="5">
    <source>
        <dbReference type="ARBA" id="ARBA00023235"/>
    </source>
</evidence>
<evidence type="ECO:0000256" key="6">
    <source>
        <dbReference type="ARBA" id="ARBA00029321"/>
    </source>
</evidence>
<dbReference type="CDD" id="cd05016">
    <property type="entry name" value="SIS_PGI_2"/>
    <property type="match status" value="1"/>
</dbReference>
<dbReference type="CDD" id="cd05015">
    <property type="entry name" value="SIS_PGI_1"/>
    <property type="match status" value="1"/>
</dbReference>
<evidence type="ECO:0000256" key="7">
    <source>
        <dbReference type="HAMAP-Rule" id="MF_00473"/>
    </source>
</evidence>
<evidence type="ECO:0000256" key="2">
    <source>
        <dbReference type="ARBA" id="ARBA00006604"/>
    </source>
</evidence>
<dbReference type="PANTHER" id="PTHR11469:SF1">
    <property type="entry name" value="GLUCOSE-6-PHOSPHATE ISOMERASE"/>
    <property type="match status" value="1"/>
</dbReference>
<dbReference type="PRINTS" id="PR00662">
    <property type="entry name" value="G6PISOMERASE"/>
</dbReference>
<dbReference type="GO" id="GO:0004347">
    <property type="term" value="F:glucose-6-phosphate isomerase activity"/>
    <property type="evidence" value="ECO:0007669"/>
    <property type="project" value="UniProtKB-EC"/>
</dbReference>
<dbReference type="RefSeq" id="WP_167183188.1">
    <property type="nucleotide sequence ID" value="NZ_JAASQL010000001.1"/>
</dbReference>
<evidence type="ECO:0000256" key="4">
    <source>
        <dbReference type="ARBA" id="ARBA00023152"/>
    </source>
</evidence>
<feature type="active site" evidence="7">
    <location>
        <position position="386"/>
    </location>
</feature>
<sequence>MSLQNINPTTTNAWKKLEAHFTTAQDLELKELFANDKNRDANFTITLDDLKLNYAKNRVSKETMDLLVALANETGLSNAIEQYFGGEIINATEGRAVLHTALRNNSGNAVISEGENVMPEVIKAKESIQAFTEKVISGNWKGYTGKAITDIVNIGIGGSDLGPNMVVDGLQYYKNHLTTHFVSNIDGDHVSEVIKKLNPETTLFVIVSKTFTTQETIGNAVTLKEWFLQTASNSDVAKHFVAVSTNLEAVAEFGIASENVFPMWNWVGGRFSLWSAVGLSIALSVGYDNYAELLNGAYQMDNHFKTADFDKNIPVVLALLSIWYNNFYGAESEAVLPYTQYLNTLPSYLQQAFMESNGKSVDRNGKSVDYQTGTIIWGAAGTNMQHAFMQLVHQGTKLIPCDFIGFNESLYGKVDHHKKLMANFYGQQDALCFGKTKEQVLESGVAPNAVELPFKVFTGNRPSNCITANKLSPNSLGKMIAMYEHKIFVQGIIWNIYSFDQFGVELGKEMAKKLLK</sequence>
<keyword evidence="10" id="KW-1185">Reference proteome</keyword>
<reference evidence="9 10" key="1">
    <citation type="submission" date="2020-03" db="EMBL/GenBank/DDBJ databases">
        <title>Genomic Encyclopedia of Type Strains, Phase IV (KMG-IV): sequencing the most valuable type-strain genomes for metagenomic binning, comparative biology and taxonomic classification.</title>
        <authorList>
            <person name="Goeker M."/>
        </authorList>
    </citation>
    <scope>NUCLEOTIDE SEQUENCE [LARGE SCALE GENOMIC DNA]</scope>
    <source>
        <strain evidence="9 10">DSM 101599</strain>
    </source>
</reference>
<dbReference type="HAMAP" id="MF_00473">
    <property type="entry name" value="G6P_isomerase"/>
    <property type="match status" value="1"/>
</dbReference>
<dbReference type="InterPro" id="IPR018189">
    <property type="entry name" value="Phosphoglucose_isomerase_CS"/>
</dbReference>
<dbReference type="InterPro" id="IPR001672">
    <property type="entry name" value="G6P_Isomerase"/>
</dbReference>
<evidence type="ECO:0000256" key="8">
    <source>
        <dbReference type="RuleBase" id="RU000612"/>
    </source>
</evidence>
<comment type="catalytic activity">
    <reaction evidence="6 7 8">
        <text>alpha-D-glucose 6-phosphate = beta-D-fructose 6-phosphate</text>
        <dbReference type="Rhea" id="RHEA:11816"/>
        <dbReference type="ChEBI" id="CHEBI:57634"/>
        <dbReference type="ChEBI" id="CHEBI:58225"/>
        <dbReference type="EC" id="5.3.1.9"/>
    </reaction>
</comment>
<dbReference type="PROSITE" id="PS00174">
    <property type="entry name" value="P_GLUCOSE_ISOMERASE_2"/>
    <property type="match status" value="1"/>
</dbReference>
<keyword evidence="7" id="KW-0963">Cytoplasm</keyword>
<feature type="active site" description="Proton donor" evidence="7">
    <location>
        <position position="355"/>
    </location>
</feature>
<comment type="pathway">
    <text evidence="7">Carbohydrate biosynthesis; gluconeogenesis.</text>
</comment>
<protein>
    <recommendedName>
        <fullName evidence="7">Glucose-6-phosphate isomerase</fullName>
        <shortName evidence="7">GPI</shortName>
        <ecNumber evidence="7">5.3.1.9</ecNumber>
    </recommendedName>
    <alternativeName>
        <fullName evidence="7">Phosphoglucose isomerase</fullName>
        <shortName evidence="7">PGI</shortName>
    </alternativeName>
    <alternativeName>
        <fullName evidence="7">Phosphohexose isomerase</fullName>
        <shortName evidence="7">PHI</shortName>
    </alternativeName>
</protein>
<dbReference type="Proteomes" id="UP000745859">
    <property type="component" value="Unassembled WGS sequence"/>
</dbReference>
<dbReference type="EMBL" id="JAASQL010000001">
    <property type="protein sequence ID" value="NIJ43993.1"/>
    <property type="molecule type" value="Genomic_DNA"/>
</dbReference>
<dbReference type="InterPro" id="IPR035482">
    <property type="entry name" value="SIS_PGI_2"/>
</dbReference>
<comment type="pathway">
    <text evidence="1 7 8">Carbohydrate degradation; glycolysis; D-glyceraldehyde 3-phosphate and glycerone phosphate from D-glucose: step 2/4.</text>
</comment>
<dbReference type="NCBIfam" id="NF001211">
    <property type="entry name" value="PRK00179.1"/>
    <property type="match status" value="1"/>
</dbReference>
<evidence type="ECO:0000256" key="3">
    <source>
        <dbReference type="ARBA" id="ARBA00022432"/>
    </source>
</evidence>
<accession>A0ABX0U557</accession>
<dbReference type="EC" id="5.3.1.9" evidence="7"/>
<dbReference type="InterPro" id="IPR035476">
    <property type="entry name" value="SIS_PGI_1"/>
</dbReference>
<dbReference type="SUPFAM" id="SSF53697">
    <property type="entry name" value="SIS domain"/>
    <property type="match status" value="1"/>
</dbReference>
<feature type="active site" evidence="7">
    <location>
        <position position="508"/>
    </location>
</feature>
<gene>
    <name evidence="7" type="primary">pgi</name>
    <name evidence="9" type="ORF">FHR24_000432</name>
</gene>
<evidence type="ECO:0000313" key="10">
    <source>
        <dbReference type="Proteomes" id="UP000745859"/>
    </source>
</evidence>
<keyword evidence="4 7" id="KW-0324">Glycolysis</keyword>
<dbReference type="InterPro" id="IPR046348">
    <property type="entry name" value="SIS_dom_sf"/>
</dbReference>
<comment type="caution">
    <text evidence="9">The sequence shown here is derived from an EMBL/GenBank/DDBJ whole genome shotgun (WGS) entry which is preliminary data.</text>
</comment>
<comment type="function">
    <text evidence="7">Catalyzes the reversible isomerization of glucose-6-phosphate to fructose-6-phosphate.</text>
</comment>
<dbReference type="PROSITE" id="PS00765">
    <property type="entry name" value="P_GLUCOSE_ISOMERASE_1"/>
    <property type="match status" value="1"/>
</dbReference>
<evidence type="ECO:0000256" key="1">
    <source>
        <dbReference type="ARBA" id="ARBA00004926"/>
    </source>
</evidence>
<dbReference type="Pfam" id="PF00342">
    <property type="entry name" value="PGI"/>
    <property type="match status" value="1"/>
</dbReference>